<evidence type="ECO:0000256" key="1">
    <source>
        <dbReference type="SAM" id="MobiDB-lite"/>
    </source>
</evidence>
<dbReference type="Proteomes" id="UP000281553">
    <property type="component" value="Unassembled WGS sequence"/>
</dbReference>
<evidence type="ECO:0000313" key="3">
    <source>
        <dbReference type="Proteomes" id="UP000281553"/>
    </source>
</evidence>
<feature type="region of interest" description="Disordered" evidence="1">
    <location>
        <begin position="30"/>
        <end position="101"/>
    </location>
</feature>
<accession>A0A3P7QZL8</accession>
<dbReference type="OrthoDB" id="10377269at2759"/>
<feature type="compositionally biased region" description="Polar residues" evidence="1">
    <location>
        <begin position="30"/>
        <end position="56"/>
    </location>
</feature>
<reference evidence="2 3" key="1">
    <citation type="submission" date="2018-11" db="EMBL/GenBank/DDBJ databases">
        <authorList>
            <consortium name="Pathogen Informatics"/>
        </authorList>
    </citation>
    <scope>NUCLEOTIDE SEQUENCE [LARGE SCALE GENOMIC DNA]</scope>
</reference>
<gene>
    <name evidence="2" type="ORF">DILT_LOCUS16579</name>
</gene>
<proteinExistence type="predicted"/>
<evidence type="ECO:0000313" key="2">
    <source>
        <dbReference type="EMBL" id="VDN34719.1"/>
    </source>
</evidence>
<organism evidence="2 3">
    <name type="scientific">Dibothriocephalus latus</name>
    <name type="common">Fish tapeworm</name>
    <name type="synonym">Diphyllobothrium latum</name>
    <dbReference type="NCBI Taxonomy" id="60516"/>
    <lineage>
        <taxon>Eukaryota</taxon>
        <taxon>Metazoa</taxon>
        <taxon>Spiralia</taxon>
        <taxon>Lophotrochozoa</taxon>
        <taxon>Platyhelminthes</taxon>
        <taxon>Cestoda</taxon>
        <taxon>Eucestoda</taxon>
        <taxon>Diphyllobothriidea</taxon>
        <taxon>Diphyllobothriidae</taxon>
        <taxon>Dibothriocephalus</taxon>
    </lineage>
</organism>
<keyword evidence="3" id="KW-1185">Reference proteome</keyword>
<dbReference type="EMBL" id="UYRU01085798">
    <property type="protein sequence ID" value="VDN34719.1"/>
    <property type="molecule type" value="Genomic_DNA"/>
</dbReference>
<protein>
    <submittedName>
        <fullName evidence="2">Uncharacterized protein</fullName>
    </submittedName>
</protein>
<feature type="compositionally biased region" description="Basic and acidic residues" evidence="1">
    <location>
        <begin position="242"/>
        <end position="255"/>
    </location>
</feature>
<sequence>MASPDLLHFGGSFEKRNAFRGELLSLQTPVQGGIKTNGSLIRSHSGPNIVSEQKSAGSPRRAVNFTPRSVTNPDHLASRADSHSSGSLAQDAQEEDYDSEEDNHCLALYSKSVPSNFDQVSKATGDTCVVEEYDADESPNKMLLSECPEFIPYLNPPSPSRRPGHHNLLGVNGDSIEGEEVNTDDEIVYGFRSVDSKLHENGNEKSTQDADKSDLLWELLEAQMEAEAEAEDRLIHSLRKSNKSELSKSKSDSLRKPLIPPKVWLQF</sequence>
<name>A0A3P7QZL8_DIBLA</name>
<dbReference type="AlphaFoldDB" id="A0A3P7QZL8"/>
<feature type="region of interest" description="Disordered" evidence="1">
    <location>
        <begin position="238"/>
        <end position="260"/>
    </location>
</feature>
<feature type="compositionally biased region" description="Acidic residues" evidence="1">
    <location>
        <begin position="92"/>
        <end position="101"/>
    </location>
</feature>